<organism evidence="1 2">
    <name type="scientific">Sphingomonas abietis</name>
    <dbReference type="NCBI Taxonomy" id="3012344"/>
    <lineage>
        <taxon>Bacteria</taxon>
        <taxon>Pseudomonadati</taxon>
        <taxon>Pseudomonadota</taxon>
        <taxon>Alphaproteobacteria</taxon>
        <taxon>Sphingomonadales</taxon>
        <taxon>Sphingomonadaceae</taxon>
        <taxon>Sphingomonas</taxon>
    </lineage>
</organism>
<dbReference type="EMBL" id="CP115174">
    <property type="protein sequence ID" value="WBO21739.1"/>
    <property type="molecule type" value="Genomic_DNA"/>
</dbReference>
<evidence type="ECO:0000313" key="1">
    <source>
        <dbReference type="EMBL" id="WBO21739.1"/>
    </source>
</evidence>
<evidence type="ECO:0000313" key="2">
    <source>
        <dbReference type="Proteomes" id="UP001210865"/>
    </source>
</evidence>
<keyword evidence="2" id="KW-1185">Reference proteome</keyword>
<dbReference type="Proteomes" id="UP001210865">
    <property type="component" value="Chromosome"/>
</dbReference>
<gene>
    <name evidence="1" type="ORF">PBT88_16430</name>
</gene>
<dbReference type="RefSeq" id="WP_270076387.1">
    <property type="nucleotide sequence ID" value="NZ_CP115174.1"/>
</dbReference>
<name>A0ABY7NJT0_9SPHN</name>
<accession>A0ABY7NJT0</accession>
<sequence>MTIGRYLQGYDANLPLNDAAVDPEVPFVRRRLASLAAGEGLDGGYYEAQELAEAFLDAAREANAGIVDDDSPACVRLRDLLSRDLDYQRELFDEVCELPLADAAAHLTWLTGLMRTRADMAVTADQAKRS</sequence>
<proteinExistence type="predicted"/>
<protein>
    <submittedName>
        <fullName evidence="1">Uncharacterized protein</fullName>
    </submittedName>
</protein>
<reference evidence="1 2" key="1">
    <citation type="submission" date="2022-12" db="EMBL/GenBank/DDBJ databases">
        <title>Sphingomonas abieness sp. nov., an endophytic bacterium isolated from Abies koreana.</title>
        <authorList>
            <person name="Jiang L."/>
            <person name="Lee J."/>
        </authorList>
    </citation>
    <scope>NUCLEOTIDE SEQUENCE [LARGE SCALE GENOMIC DNA]</scope>
    <source>
        <strain evidence="2">PAMB 00755</strain>
    </source>
</reference>